<keyword evidence="2" id="KW-1185">Reference proteome</keyword>
<sequence length="89" mass="10065">MARDKVSTVMECQVQTIANKAGYHHYIACHKLPLSESAVMKCLDIGQRLIREGIGTMLSGQMRPKLRQGRGQVVRECLTCLVRNFYPKT</sequence>
<dbReference type="AlphaFoldDB" id="A0A9P5XV61"/>
<proteinExistence type="predicted"/>
<protein>
    <submittedName>
        <fullName evidence="1">Uncharacterized protein</fullName>
    </submittedName>
</protein>
<name>A0A9P5XV61_9AGAR</name>
<comment type="caution">
    <text evidence="1">The sequence shown here is derived from an EMBL/GenBank/DDBJ whole genome shotgun (WGS) entry which is preliminary data.</text>
</comment>
<dbReference type="EMBL" id="MU150347">
    <property type="protein sequence ID" value="KAF9458193.1"/>
    <property type="molecule type" value="Genomic_DNA"/>
</dbReference>
<gene>
    <name evidence="1" type="ORF">BDZ94DRAFT_1334159</name>
</gene>
<accession>A0A9P5XV61</accession>
<evidence type="ECO:0000313" key="1">
    <source>
        <dbReference type="EMBL" id="KAF9458193.1"/>
    </source>
</evidence>
<evidence type="ECO:0000313" key="2">
    <source>
        <dbReference type="Proteomes" id="UP000807353"/>
    </source>
</evidence>
<organism evidence="1 2">
    <name type="scientific">Collybia nuda</name>
    <dbReference type="NCBI Taxonomy" id="64659"/>
    <lineage>
        <taxon>Eukaryota</taxon>
        <taxon>Fungi</taxon>
        <taxon>Dikarya</taxon>
        <taxon>Basidiomycota</taxon>
        <taxon>Agaricomycotina</taxon>
        <taxon>Agaricomycetes</taxon>
        <taxon>Agaricomycetidae</taxon>
        <taxon>Agaricales</taxon>
        <taxon>Tricholomatineae</taxon>
        <taxon>Clitocybaceae</taxon>
        <taxon>Collybia</taxon>
    </lineage>
</organism>
<reference evidence="1" key="1">
    <citation type="submission" date="2020-11" db="EMBL/GenBank/DDBJ databases">
        <authorList>
            <consortium name="DOE Joint Genome Institute"/>
            <person name="Ahrendt S."/>
            <person name="Riley R."/>
            <person name="Andreopoulos W."/>
            <person name="Labutti K."/>
            <person name="Pangilinan J."/>
            <person name="Ruiz-Duenas F.J."/>
            <person name="Barrasa J.M."/>
            <person name="Sanchez-Garcia M."/>
            <person name="Camarero S."/>
            <person name="Miyauchi S."/>
            <person name="Serrano A."/>
            <person name="Linde D."/>
            <person name="Babiker R."/>
            <person name="Drula E."/>
            <person name="Ayuso-Fernandez I."/>
            <person name="Pacheco R."/>
            <person name="Padilla G."/>
            <person name="Ferreira P."/>
            <person name="Barriuso J."/>
            <person name="Kellner H."/>
            <person name="Castanera R."/>
            <person name="Alfaro M."/>
            <person name="Ramirez L."/>
            <person name="Pisabarro A.G."/>
            <person name="Kuo A."/>
            <person name="Tritt A."/>
            <person name="Lipzen A."/>
            <person name="He G."/>
            <person name="Yan M."/>
            <person name="Ng V."/>
            <person name="Cullen D."/>
            <person name="Martin F."/>
            <person name="Rosso M.-N."/>
            <person name="Henrissat B."/>
            <person name="Hibbett D."/>
            <person name="Martinez A.T."/>
            <person name="Grigoriev I.V."/>
        </authorList>
    </citation>
    <scope>NUCLEOTIDE SEQUENCE</scope>
    <source>
        <strain evidence="1">CBS 247.69</strain>
    </source>
</reference>
<dbReference type="Proteomes" id="UP000807353">
    <property type="component" value="Unassembled WGS sequence"/>
</dbReference>